<feature type="transmembrane region" description="Helical" evidence="1">
    <location>
        <begin position="6"/>
        <end position="25"/>
    </location>
</feature>
<dbReference type="Proteomes" id="UP000001194">
    <property type="component" value="Unassembled WGS sequence"/>
</dbReference>
<proteinExistence type="predicted"/>
<dbReference type="RefSeq" id="XP_001875655.1">
    <property type="nucleotide sequence ID" value="XM_001875620.1"/>
</dbReference>
<dbReference type="AlphaFoldDB" id="B0CWZ7"/>
<keyword evidence="1" id="KW-0472">Membrane</keyword>
<gene>
    <name evidence="3" type="ORF">LACBIDRAFT_381650</name>
</gene>
<evidence type="ECO:0000256" key="1">
    <source>
        <dbReference type="SAM" id="Phobius"/>
    </source>
</evidence>
<evidence type="ECO:0000313" key="4">
    <source>
        <dbReference type="Proteomes" id="UP000001194"/>
    </source>
</evidence>
<keyword evidence="1" id="KW-0812">Transmembrane</keyword>
<dbReference type="Gene3D" id="3.30.70.100">
    <property type="match status" value="1"/>
</dbReference>
<evidence type="ECO:0000313" key="3">
    <source>
        <dbReference type="EMBL" id="EDR13157.1"/>
    </source>
</evidence>
<dbReference type="GeneID" id="6071182"/>
<name>B0CWZ7_LACBS</name>
<dbReference type="STRING" id="486041.B0CWZ7"/>
<accession>B0CWZ7</accession>
<keyword evidence="1" id="KW-1133">Transmembrane helix</keyword>
<dbReference type="InParanoid" id="B0CWZ7"/>
<feature type="domain" description="Stress-response A/B barrel" evidence="2">
    <location>
        <begin position="45"/>
        <end position="159"/>
    </location>
</feature>
<dbReference type="InterPro" id="IPR011008">
    <property type="entry name" value="Dimeric_a/b-barrel"/>
</dbReference>
<dbReference type="PROSITE" id="PS51502">
    <property type="entry name" value="S_R_A_B_BARREL"/>
    <property type="match status" value="1"/>
</dbReference>
<dbReference type="EMBL" id="DS547093">
    <property type="protein sequence ID" value="EDR13157.1"/>
    <property type="molecule type" value="Genomic_DNA"/>
</dbReference>
<dbReference type="SUPFAM" id="SSF54909">
    <property type="entry name" value="Dimeric alpha+beta barrel"/>
    <property type="match status" value="1"/>
</dbReference>
<dbReference type="Pfam" id="PF07876">
    <property type="entry name" value="Dabb"/>
    <property type="match status" value="1"/>
</dbReference>
<protein>
    <submittedName>
        <fullName evidence="3">Stress responsive A/B barrel domain protein</fullName>
    </submittedName>
</protein>
<sequence>MKTIRSITPLLLAVMLALTGGILTYRMMGGLYYRPRSLLHTTTPITHVVIFQYKRNTSIAQKQTVSKAFLALGQNCLAPYDKPSFDSPGKPYIQSIIAGSNDSLEPPAKGYEHTYVVNFASPDHRDYYVGLDPNFADPAHAAFKELVGPLVEKVVVTDFTNGLWDDKGPGESE</sequence>
<dbReference type="KEGG" id="lbc:LACBIDRAFT_381650"/>
<evidence type="ECO:0000259" key="2">
    <source>
        <dbReference type="PROSITE" id="PS51502"/>
    </source>
</evidence>
<keyword evidence="4" id="KW-1185">Reference proteome</keyword>
<dbReference type="HOGENOM" id="CLU_080664_2_0_1"/>
<dbReference type="OrthoDB" id="1601230at2759"/>
<dbReference type="InterPro" id="IPR013097">
    <property type="entry name" value="Dabb"/>
</dbReference>
<reference evidence="3 4" key="1">
    <citation type="journal article" date="2008" name="Nature">
        <title>The genome of Laccaria bicolor provides insights into mycorrhizal symbiosis.</title>
        <authorList>
            <person name="Martin F."/>
            <person name="Aerts A."/>
            <person name="Ahren D."/>
            <person name="Brun A."/>
            <person name="Danchin E.G.J."/>
            <person name="Duchaussoy F."/>
            <person name="Gibon J."/>
            <person name="Kohler A."/>
            <person name="Lindquist E."/>
            <person name="Pereda V."/>
            <person name="Salamov A."/>
            <person name="Shapiro H.J."/>
            <person name="Wuyts J."/>
            <person name="Blaudez D."/>
            <person name="Buee M."/>
            <person name="Brokstein P."/>
            <person name="Canbaeck B."/>
            <person name="Cohen D."/>
            <person name="Courty P.E."/>
            <person name="Coutinho P.M."/>
            <person name="Delaruelle C."/>
            <person name="Detter J.C."/>
            <person name="Deveau A."/>
            <person name="DiFazio S."/>
            <person name="Duplessis S."/>
            <person name="Fraissinet-Tachet L."/>
            <person name="Lucic E."/>
            <person name="Frey-Klett P."/>
            <person name="Fourrey C."/>
            <person name="Feussner I."/>
            <person name="Gay G."/>
            <person name="Grimwood J."/>
            <person name="Hoegger P.J."/>
            <person name="Jain P."/>
            <person name="Kilaru S."/>
            <person name="Labbe J."/>
            <person name="Lin Y.C."/>
            <person name="Legue V."/>
            <person name="Le Tacon F."/>
            <person name="Marmeisse R."/>
            <person name="Melayah D."/>
            <person name="Montanini B."/>
            <person name="Muratet M."/>
            <person name="Nehls U."/>
            <person name="Niculita-Hirzel H."/>
            <person name="Oudot-Le Secq M.P."/>
            <person name="Peter M."/>
            <person name="Quesneville H."/>
            <person name="Rajashekar B."/>
            <person name="Reich M."/>
            <person name="Rouhier N."/>
            <person name="Schmutz J."/>
            <person name="Yin T."/>
            <person name="Chalot M."/>
            <person name="Henrissat B."/>
            <person name="Kuees U."/>
            <person name="Lucas S."/>
            <person name="Van de Peer Y."/>
            <person name="Podila G.K."/>
            <person name="Polle A."/>
            <person name="Pukkila P.J."/>
            <person name="Richardson P.M."/>
            <person name="Rouze P."/>
            <person name="Sanders I.R."/>
            <person name="Stajich J.E."/>
            <person name="Tunlid A."/>
            <person name="Tuskan G."/>
            <person name="Grigoriev I.V."/>
        </authorList>
    </citation>
    <scope>NUCLEOTIDE SEQUENCE [LARGE SCALE GENOMIC DNA]</scope>
    <source>
        <strain evidence="4">S238N-H82 / ATCC MYA-4686</strain>
    </source>
</reference>
<organism evidence="4">
    <name type="scientific">Laccaria bicolor (strain S238N-H82 / ATCC MYA-4686)</name>
    <name type="common">Bicoloured deceiver</name>
    <name type="synonym">Laccaria laccata var. bicolor</name>
    <dbReference type="NCBI Taxonomy" id="486041"/>
    <lineage>
        <taxon>Eukaryota</taxon>
        <taxon>Fungi</taxon>
        <taxon>Dikarya</taxon>
        <taxon>Basidiomycota</taxon>
        <taxon>Agaricomycotina</taxon>
        <taxon>Agaricomycetes</taxon>
        <taxon>Agaricomycetidae</taxon>
        <taxon>Agaricales</taxon>
        <taxon>Agaricineae</taxon>
        <taxon>Hydnangiaceae</taxon>
        <taxon>Laccaria</taxon>
    </lineage>
</organism>
<dbReference type="SMART" id="SM00886">
    <property type="entry name" value="Dabb"/>
    <property type="match status" value="1"/>
</dbReference>